<protein>
    <submittedName>
        <fullName evidence="1">Uncharacterized protein</fullName>
    </submittedName>
</protein>
<evidence type="ECO:0000313" key="1">
    <source>
        <dbReference type="EMBL" id="KHG04892.1"/>
    </source>
</evidence>
<dbReference type="Proteomes" id="UP000032142">
    <property type="component" value="Unassembled WGS sequence"/>
</dbReference>
<evidence type="ECO:0000313" key="2">
    <source>
        <dbReference type="Proteomes" id="UP000032142"/>
    </source>
</evidence>
<keyword evidence="2" id="KW-1185">Reference proteome</keyword>
<gene>
    <name evidence="1" type="ORF">F383_28696</name>
</gene>
<dbReference type="EMBL" id="JRRC01420135">
    <property type="protein sequence ID" value="KHG04892.1"/>
    <property type="molecule type" value="Genomic_DNA"/>
</dbReference>
<sequence>MDLELDFSLF</sequence>
<proteinExistence type="predicted"/>
<name>A0A0B0MX13_GOSAR</name>
<reference evidence="2" key="1">
    <citation type="submission" date="2014-09" db="EMBL/GenBank/DDBJ databases">
        <authorList>
            <person name="Mudge J."/>
            <person name="Ramaraj T."/>
            <person name="Lindquist I.E."/>
            <person name="Bharti A.K."/>
            <person name="Sundararajan A."/>
            <person name="Cameron C.T."/>
            <person name="Woodward J.E."/>
            <person name="May G.D."/>
            <person name="Brubaker C."/>
            <person name="Broadhvest J."/>
            <person name="Wilkins T.A."/>
        </authorList>
    </citation>
    <scope>NUCLEOTIDE SEQUENCE</scope>
    <source>
        <strain evidence="2">cv. AKA8401</strain>
    </source>
</reference>
<accession>A0A0B0MX13</accession>
<comment type="caution">
    <text evidence="1">The sequence shown here is derived from an EMBL/GenBank/DDBJ whole genome shotgun (WGS) entry which is preliminary data.</text>
</comment>
<organism evidence="1 2">
    <name type="scientific">Gossypium arboreum</name>
    <name type="common">Tree cotton</name>
    <name type="synonym">Gossypium nanking</name>
    <dbReference type="NCBI Taxonomy" id="29729"/>
    <lineage>
        <taxon>Eukaryota</taxon>
        <taxon>Viridiplantae</taxon>
        <taxon>Streptophyta</taxon>
        <taxon>Embryophyta</taxon>
        <taxon>Tracheophyta</taxon>
        <taxon>Spermatophyta</taxon>
        <taxon>Magnoliopsida</taxon>
        <taxon>eudicotyledons</taxon>
        <taxon>Gunneridae</taxon>
        <taxon>Pentapetalae</taxon>
        <taxon>rosids</taxon>
        <taxon>malvids</taxon>
        <taxon>Malvales</taxon>
        <taxon>Malvaceae</taxon>
        <taxon>Malvoideae</taxon>
        <taxon>Gossypium</taxon>
    </lineage>
</organism>